<evidence type="ECO:0000256" key="9">
    <source>
        <dbReference type="ARBA" id="ARBA00023146"/>
    </source>
</evidence>
<comment type="similarity">
    <text evidence="2 11">Belongs to the class-II aminoacyl-tRNA synthetase family.</text>
</comment>
<evidence type="ECO:0000256" key="8">
    <source>
        <dbReference type="ARBA" id="ARBA00022917"/>
    </source>
</evidence>
<sequence length="744" mass="81384">MPDLLLELRSEEIPARMQRKAAADLKKMVTDGLVDAGLTYEAAREYFTPRRLTLDIRGVTARSRDVHEERKGPSTKAPEQAIQGFLRSAGLASIDEAQIQSDPKKGDFYVARISRSGRAAEAIIADLLPGIIRSFPWPKSMRWGAASGPKGMRYGGVEGRGGEALRWVRPLQSILCTFGPETEEPVVVDFEVEGIRSGNVTRGHRFHAPDEITVKRFDDYAAKLEAAKVVIDADRRKEIILTDAHNLAFANGLELVEDDGLLEEVAGLVEWPVVLLGEFEKEFLAIPPEVIRLTIRANQKCFVVRPSRPASPAPQDEEGLSHPNDDPHPEARAERASKDALSNRFVLVANIEARDGGKEIAHGNGKVVRARLSDAVHFWKTDQADLPDLAQLQASAEKFGLDLKKPLDQRMARLDHLGVTFHAKLGTQGERVERIRRLAQEIAPIVGAEPDLATRAAVLAKADLTTEIVGEFPELQGAMGRKYALLQGEHASVAAAIEEHYKPQGPSDRAPTDPISVAVALADKLDTLVGFWAIDEKPTGSKDPFALRRAALGVVRILVENGVRLELATWAQADLLSFFHDRLKVYLRDQGARHDLIDAVITPQSDDLLIIMRKVEALGSFLDTEDGKNLLAGAKRAANILAAEHKKGTAIADTVDPSLFRADAEKSLFAAVNQADSQAAQAIQNEDFSGAMLAMSGLREPVDSFFEDVLVNDEDQAVRANRLALLERIRAATDTVADFSRIAG</sequence>
<dbReference type="PANTHER" id="PTHR30075">
    <property type="entry name" value="GLYCYL-TRNA SYNTHETASE"/>
    <property type="match status" value="1"/>
</dbReference>
<comment type="subunit">
    <text evidence="3 11">Tetramer of two alpha and two beta subunits.</text>
</comment>
<comment type="subcellular location">
    <subcellularLocation>
        <location evidence="1 11">Cytoplasm</location>
    </subcellularLocation>
</comment>
<keyword evidence="5 11" id="KW-0436">Ligase</keyword>
<dbReference type="EC" id="6.1.1.14" evidence="11"/>
<dbReference type="AlphaFoldDB" id="A0A1V8RNK3"/>
<dbReference type="STRING" id="1873176.BFN67_03805"/>
<dbReference type="InterPro" id="IPR015944">
    <property type="entry name" value="Gly-tRNA-synth_bsu"/>
</dbReference>
<evidence type="ECO:0000256" key="1">
    <source>
        <dbReference type="ARBA" id="ARBA00004496"/>
    </source>
</evidence>
<dbReference type="GO" id="GO:0005829">
    <property type="term" value="C:cytosol"/>
    <property type="evidence" value="ECO:0007669"/>
    <property type="project" value="TreeGrafter"/>
</dbReference>
<keyword evidence="4 11" id="KW-0963">Cytoplasm</keyword>
<dbReference type="OrthoDB" id="9775440at2"/>
<dbReference type="NCBIfam" id="TIGR00211">
    <property type="entry name" value="glyS"/>
    <property type="match status" value="1"/>
</dbReference>
<evidence type="ECO:0000259" key="13">
    <source>
        <dbReference type="Pfam" id="PF05746"/>
    </source>
</evidence>
<dbReference type="RefSeq" id="WP_080920308.1">
    <property type="nucleotide sequence ID" value="NZ_MDET01000023.1"/>
</dbReference>
<evidence type="ECO:0000313" key="14">
    <source>
        <dbReference type="EMBL" id="OQM74771.1"/>
    </source>
</evidence>
<organism evidence="14 15">
    <name type="scientific">Manganibacter manganicus</name>
    <dbReference type="NCBI Taxonomy" id="1873176"/>
    <lineage>
        <taxon>Bacteria</taxon>
        <taxon>Pseudomonadati</taxon>
        <taxon>Pseudomonadota</taxon>
        <taxon>Alphaproteobacteria</taxon>
        <taxon>Hyphomicrobiales</taxon>
        <taxon>Phyllobacteriaceae</taxon>
        <taxon>Manganibacter</taxon>
    </lineage>
</organism>
<keyword evidence="7 11" id="KW-0067">ATP-binding</keyword>
<evidence type="ECO:0000256" key="5">
    <source>
        <dbReference type="ARBA" id="ARBA00022598"/>
    </source>
</evidence>
<comment type="caution">
    <text evidence="14">The sequence shown here is derived from an EMBL/GenBank/DDBJ whole genome shotgun (WGS) entry which is preliminary data.</text>
</comment>
<evidence type="ECO:0000313" key="15">
    <source>
        <dbReference type="Proteomes" id="UP000191905"/>
    </source>
</evidence>
<dbReference type="Pfam" id="PF05746">
    <property type="entry name" value="DALR_1"/>
    <property type="match status" value="1"/>
</dbReference>
<evidence type="ECO:0000256" key="6">
    <source>
        <dbReference type="ARBA" id="ARBA00022741"/>
    </source>
</evidence>
<evidence type="ECO:0000256" key="7">
    <source>
        <dbReference type="ARBA" id="ARBA00022840"/>
    </source>
</evidence>
<name>A0A1V8RNK3_9HYPH</name>
<reference evidence="14 15" key="1">
    <citation type="journal article" date="2016" name="Int. J. Syst. Evol. Microbiol.">
        <title>Pseudaminobacter manganicus sp. nov., isolated from sludge of a manganese mine.</title>
        <authorList>
            <person name="Li J."/>
            <person name="Huang J."/>
            <person name="Liao S."/>
            <person name="Wang G."/>
        </authorList>
    </citation>
    <scope>NUCLEOTIDE SEQUENCE [LARGE SCALE GENOMIC DNA]</scope>
    <source>
        <strain evidence="14 15">JH-7</strain>
    </source>
</reference>
<evidence type="ECO:0000256" key="2">
    <source>
        <dbReference type="ARBA" id="ARBA00008226"/>
    </source>
</evidence>
<feature type="domain" description="DALR anticodon binding" evidence="13">
    <location>
        <begin position="634"/>
        <end position="730"/>
    </location>
</feature>
<dbReference type="PROSITE" id="PS50861">
    <property type="entry name" value="AA_TRNA_LIGASE_II_GLYAB"/>
    <property type="match status" value="1"/>
</dbReference>
<dbReference type="EMBL" id="MDET01000023">
    <property type="protein sequence ID" value="OQM74771.1"/>
    <property type="molecule type" value="Genomic_DNA"/>
</dbReference>
<proteinExistence type="inferred from homology"/>
<feature type="region of interest" description="Disordered" evidence="12">
    <location>
        <begin position="306"/>
        <end position="338"/>
    </location>
</feature>
<dbReference type="GO" id="GO:0006426">
    <property type="term" value="P:glycyl-tRNA aminoacylation"/>
    <property type="evidence" value="ECO:0007669"/>
    <property type="project" value="UniProtKB-UniRule"/>
</dbReference>
<protein>
    <recommendedName>
        <fullName evidence="11">Glycine--tRNA ligase beta subunit</fullName>
        <ecNumber evidence="11">6.1.1.14</ecNumber>
    </recommendedName>
    <alternativeName>
        <fullName evidence="11">Glycyl-tRNA synthetase beta subunit</fullName>
        <shortName evidence="11">GlyRS</shortName>
    </alternativeName>
</protein>
<keyword evidence="6 11" id="KW-0547">Nucleotide-binding</keyword>
<dbReference type="GO" id="GO:0006420">
    <property type="term" value="P:arginyl-tRNA aminoacylation"/>
    <property type="evidence" value="ECO:0007669"/>
    <property type="project" value="InterPro"/>
</dbReference>
<keyword evidence="8 11" id="KW-0648">Protein biosynthesis</keyword>
<dbReference type="GO" id="GO:0004814">
    <property type="term" value="F:arginine-tRNA ligase activity"/>
    <property type="evidence" value="ECO:0007669"/>
    <property type="project" value="InterPro"/>
</dbReference>
<dbReference type="InterPro" id="IPR006194">
    <property type="entry name" value="Gly-tRNA-synth_heterodimer"/>
</dbReference>
<dbReference type="HAMAP" id="MF_00255">
    <property type="entry name" value="Gly_tRNA_synth_beta"/>
    <property type="match status" value="1"/>
</dbReference>
<evidence type="ECO:0000256" key="11">
    <source>
        <dbReference type="HAMAP-Rule" id="MF_00255"/>
    </source>
</evidence>
<dbReference type="PANTHER" id="PTHR30075:SF2">
    <property type="entry name" value="GLYCINE--TRNA LIGASE, CHLOROPLASTIC_MITOCHONDRIAL 2"/>
    <property type="match status" value="1"/>
</dbReference>
<dbReference type="InterPro" id="IPR008909">
    <property type="entry name" value="DALR_anticod-bd"/>
</dbReference>
<keyword evidence="15" id="KW-1185">Reference proteome</keyword>
<keyword evidence="9 11" id="KW-0030">Aminoacyl-tRNA synthetase</keyword>
<dbReference type="PRINTS" id="PR01045">
    <property type="entry name" value="TRNASYNTHGB"/>
</dbReference>
<gene>
    <name evidence="11" type="primary">glyS</name>
    <name evidence="14" type="ORF">BFN67_03805</name>
</gene>
<dbReference type="Pfam" id="PF02092">
    <property type="entry name" value="tRNA_synt_2f"/>
    <property type="match status" value="1"/>
</dbReference>
<comment type="catalytic activity">
    <reaction evidence="10 11">
        <text>tRNA(Gly) + glycine + ATP = glycyl-tRNA(Gly) + AMP + diphosphate</text>
        <dbReference type="Rhea" id="RHEA:16013"/>
        <dbReference type="Rhea" id="RHEA-COMP:9664"/>
        <dbReference type="Rhea" id="RHEA-COMP:9683"/>
        <dbReference type="ChEBI" id="CHEBI:30616"/>
        <dbReference type="ChEBI" id="CHEBI:33019"/>
        <dbReference type="ChEBI" id="CHEBI:57305"/>
        <dbReference type="ChEBI" id="CHEBI:78442"/>
        <dbReference type="ChEBI" id="CHEBI:78522"/>
        <dbReference type="ChEBI" id="CHEBI:456215"/>
        <dbReference type="EC" id="6.1.1.14"/>
    </reaction>
</comment>
<evidence type="ECO:0000256" key="10">
    <source>
        <dbReference type="ARBA" id="ARBA00047937"/>
    </source>
</evidence>
<dbReference type="GO" id="GO:0005524">
    <property type="term" value="F:ATP binding"/>
    <property type="evidence" value="ECO:0007669"/>
    <property type="project" value="UniProtKB-UniRule"/>
</dbReference>
<evidence type="ECO:0000256" key="3">
    <source>
        <dbReference type="ARBA" id="ARBA00011209"/>
    </source>
</evidence>
<accession>A0A1V8RNK3</accession>
<evidence type="ECO:0000256" key="4">
    <source>
        <dbReference type="ARBA" id="ARBA00022490"/>
    </source>
</evidence>
<dbReference type="SUPFAM" id="SSF109604">
    <property type="entry name" value="HD-domain/PDEase-like"/>
    <property type="match status" value="1"/>
</dbReference>
<dbReference type="Proteomes" id="UP000191905">
    <property type="component" value="Unassembled WGS sequence"/>
</dbReference>
<evidence type="ECO:0000256" key="12">
    <source>
        <dbReference type="SAM" id="MobiDB-lite"/>
    </source>
</evidence>
<dbReference type="GO" id="GO:0004820">
    <property type="term" value="F:glycine-tRNA ligase activity"/>
    <property type="evidence" value="ECO:0007669"/>
    <property type="project" value="UniProtKB-UniRule"/>
</dbReference>
<feature type="compositionally biased region" description="Basic and acidic residues" evidence="12">
    <location>
        <begin position="319"/>
        <end position="338"/>
    </location>
</feature>